<keyword evidence="2" id="KW-1185">Reference proteome</keyword>
<gene>
    <name evidence="1" type="ORF">SAMN05421670_1812</name>
</gene>
<reference evidence="2" key="1">
    <citation type="submission" date="2016-10" db="EMBL/GenBank/DDBJ databases">
        <authorList>
            <person name="Varghese N."/>
            <person name="Submissions S."/>
        </authorList>
    </citation>
    <scope>NUCLEOTIDE SEQUENCE [LARGE SCALE GENOMIC DNA]</scope>
    <source>
        <strain evidence="2">DSM 11706</strain>
    </source>
</reference>
<dbReference type="RefSeq" id="WP_093536334.1">
    <property type="nucleotide sequence ID" value="NZ_FOXU01000002.1"/>
</dbReference>
<organism evidence="1 2">
    <name type="scientific">Psychrobacillus psychrotolerans</name>
    <dbReference type="NCBI Taxonomy" id="126156"/>
    <lineage>
        <taxon>Bacteria</taxon>
        <taxon>Bacillati</taxon>
        <taxon>Bacillota</taxon>
        <taxon>Bacilli</taxon>
        <taxon>Bacillales</taxon>
        <taxon>Bacillaceae</taxon>
        <taxon>Psychrobacillus</taxon>
    </lineage>
</organism>
<dbReference type="EMBL" id="FOXU01000002">
    <property type="protein sequence ID" value="SFQ37386.1"/>
    <property type="molecule type" value="Genomic_DNA"/>
</dbReference>
<sequence length="233" mass="26678">MGLKVIDSNDIMLSHLNISVEELKSALINTNDKFAKITNKTRLMDLNIFEVLDFRNFSGVIGETFSSELAKINKSLIKNPNQDGYPDLLQVSTTEMLDYYQQCVYRDLIKYKDGGLEIKNTFGTKKGSLLMGDQRIELIKEKLDWKAHHQQTNNLIGLMSDYIDDMPQIVAICYSDQLNPEDWGKVQKPKEGSTMTSFSTIGQTGYKKMVKGIKICIDDPKYLKFFHQEVRVD</sequence>
<dbReference type="OrthoDB" id="2973554at2"/>
<name>A0A1I5XZN9_9BACI</name>
<evidence type="ECO:0000313" key="1">
    <source>
        <dbReference type="EMBL" id="SFQ37386.1"/>
    </source>
</evidence>
<dbReference type="STRING" id="126156.SAMN05421670_1812"/>
<protein>
    <submittedName>
        <fullName evidence="1">Uncharacterized protein</fullName>
    </submittedName>
</protein>
<dbReference type="AlphaFoldDB" id="A0A1I5XZN9"/>
<evidence type="ECO:0000313" key="2">
    <source>
        <dbReference type="Proteomes" id="UP000198734"/>
    </source>
</evidence>
<proteinExistence type="predicted"/>
<dbReference type="Proteomes" id="UP000198734">
    <property type="component" value="Unassembled WGS sequence"/>
</dbReference>
<accession>A0A1I5XZN9</accession>